<comment type="caution">
    <text evidence="1">The sequence shown here is derived from an EMBL/GenBank/DDBJ whole genome shotgun (WGS) entry which is preliminary data.</text>
</comment>
<evidence type="ECO:0000313" key="1">
    <source>
        <dbReference type="EMBL" id="GAH23487.1"/>
    </source>
</evidence>
<accession>X1DTP0</accession>
<gene>
    <name evidence="1" type="ORF">S03H2_07390</name>
</gene>
<reference evidence="1" key="1">
    <citation type="journal article" date="2014" name="Front. Microbiol.">
        <title>High frequency of phylogenetically diverse reductive dehalogenase-homologous genes in deep subseafloor sedimentary metagenomes.</title>
        <authorList>
            <person name="Kawai M."/>
            <person name="Futagami T."/>
            <person name="Toyoda A."/>
            <person name="Takaki Y."/>
            <person name="Nishi S."/>
            <person name="Hori S."/>
            <person name="Arai W."/>
            <person name="Tsubouchi T."/>
            <person name="Morono Y."/>
            <person name="Uchiyama I."/>
            <person name="Ito T."/>
            <person name="Fujiyama A."/>
            <person name="Inagaki F."/>
            <person name="Takami H."/>
        </authorList>
    </citation>
    <scope>NUCLEOTIDE SEQUENCE</scope>
    <source>
        <strain evidence="1">Expedition CK06-06</strain>
    </source>
</reference>
<proteinExistence type="predicted"/>
<organism evidence="1">
    <name type="scientific">marine sediment metagenome</name>
    <dbReference type="NCBI Taxonomy" id="412755"/>
    <lineage>
        <taxon>unclassified sequences</taxon>
        <taxon>metagenomes</taxon>
        <taxon>ecological metagenomes</taxon>
    </lineage>
</organism>
<feature type="non-terminal residue" evidence="1">
    <location>
        <position position="1"/>
    </location>
</feature>
<sequence length="72" mass="8294">VVGSLLGFAVNLPVKRYEKDEFIARVKAEAENTLPKLLDKHRQEKDKRKREQEKQEGLDLVVGEIKSYIGLE</sequence>
<name>X1DTP0_9ZZZZ</name>
<dbReference type="EMBL" id="BARU01003406">
    <property type="protein sequence ID" value="GAH23487.1"/>
    <property type="molecule type" value="Genomic_DNA"/>
</dbReference>
<dbReference type="AlphaFoldDB" id="X1DTP0"/>
<protein>
    <submittedName>
        <fullName evidence="1">Uncharacterized protein</fullName>
    </submittedName>
</protein>